<dbReference type="Pfam" id="PF00583">
    <property type="entry name" value="Acetyltransf_1"/>
    <property type="match status" value="1"/>
</dbReference>
<name>A0ABR8WCS5_9BACL</name>
<feature type="domain" description="N-acetyltransferase" evidence="3">
    <location>
        <begin position="1"/>
        <end position="148"/>
    </location>
</feature>
<sequence>MIGEINHRNKQVAQEILEIQLPAYGIEAELMDFYEIPQLHETAIDIQNSGELFVGFQEEELMGVVSYKMVDGLVDIHRLIVNPAYFRRGIGKRLLEYLLKRYKGYEFIVSTGTANKPAIALYQAFGFQEQRKVEVAPGIECTVFGLRN</sequence>
<evidence type="ECO:0000256" key="1">
    <source>
        <dbReference type="ARBA" id="ARBA00022679"/>
    </source>
</evidence>
<dbReference type="RefSeq" id="WP_191715018.1">
    <property type="nucleotide sequence ID" value="NZ_JACSPU010000002.1"/>
</dbReference>
<accession>A0ABR8WCS5</accession>
<dbReference type="PROSITE" id="PS51186">
    <property type="entry name" value="GNAT"/>
    <property type="match status" value="1"/>
</dbReference>
<organism evidence="4 5">
    <name type="scientific">Planococcus wigleyi</name>
    <dbReference type="NCBI Taxonomy" id="2762216"/>
    <lineage>
        <taxon>Bacteria</taxon>
        <taxon>Bacillati</taxon>
        <taxon>Bacillota</taxon>
        <taxon>Bacilli</taxon>
        <taxon>Bacillales</taxon>
        <taxon>Caryophanaceae</taxon>
        <taxon>Planococcus</taxon>
    </lineage>
</organism>
<gene>
    <name evidence="4" type="ORF">H9630_08290</name>
</gene>
<dbReference type="SUPFAM" id="SSF55729">
    <property type="entry name" value="Acyl-CoA N-acyltransferases (Nat)"/>
    <property type="match status" value="1"/>
</dbReference>
<proteinExistence type="predicted"/>
<comment type="caution">
    <text evidence="4">The sequence shown here is derived from an EMBL/GenBank/DDBJ whole genome shotgun (WGS) entry which is preliminary data.</text>
</comment>
<dbReference type="Gene3D" id="3.40.630.30">
    <property type="match status" value="1"/>
</dbReference>
<reference evidence="4 5" key="1">
    <citation type="submission" date="2020-08" db="EMBL/GenBank/DDBJ databases">
        <title>A Genomic Blueprint of the Chicken Gut Microbiome.</title>
        <authorList>
            <person name="Gilroy R."/>
            <person name="Ravi A."/>
            <person name="Getino M."/>
            <person name="Pursley I."/>
            <person name="Horton D.L."/>
            <person name="Alikhan N.-F."/>
            <person name="Baker D."/>
            <person name="Gharbi K."/>
            <person name="Hall N."/>
            <person name="Watson M."/>
            <person name="Adriaenssens E.M."/>
            <person name="Foster-Nyarko E."/>
            <person name="Jarju S."/>
            <person name="Secka A."/>
            <person name="Antonio M."/>
            <person name="Oren A."/>
            <person name="Chaudhuri R."/>
            <person name="La Ragione R.M."/>
            <person name="Hildebrand F."/>
            <person name="Pallen M.J."/>
        </authorList>
    </citation>
    <scope>NUCLEOTIDE SEQUENCE [LARGE SCALE GENOMIC DNA]</scope>
    <source>
        <strain evidence="4 5">Sa1BUA13</strain>
    </source>
</reference>
<evidence type="ECO:0000259" key="3">
    <source>
        <dbReference type="PROSITE" id="PS51186"/>
    </source>
</evidence>
<keyword evidence="1" id="KW-0808">Transferase</keyword>
<keyword evidence="5" id="KW-1185">Reference proteome</keyword>
<protein>
    <submittedName>
        <fullName evidence="4">GNAT family N-acetyltransferase</fullName>
    </submittedName>
</protein>
<dbReference type="PANTHER" id="PTHR43800:SF1">
    <property type="entry name" value="PEPTIDYL-LYSINE N-ACETYLTRANSFERASE YJAB"/>
    <property type="match status" value="1"/>
</dbReference>
<evidence type="ECO:0000256" key="2">
    <source>
        <dbReference type="ARBA" id="ARBA00023315"/>
    </source>
</evidence>
<keyword evidence="2" id="KW-0012">Acyltransferase</keyword>
<dbReference type="InterPro" id="IPR000182">
    <property type="entry name" value="GNAT_dom"/>
</dbReference>
<dbReference type="CDD" id="cd04301">
    <property type="entry name" value="NAT_SF"/>
    <property type="match status" value="1"/>
</dbReference>
<dbReference type="PANTHER" id="PTHR43800">
    <property type="entry name" value="PEPTIDYL-LYSINE N-ACETYLTRANSFERASE YJAB"/>
    <property type="match status" value="1"/>
</dbReference>
<evidence type="ECO:0000313" key="4">
    <source>
        <dbReference type="EMBL" id="MBD8014823.1"/>
    </source>
</evidence>
<evidence type="ECO:0000313" key="5">
    <source>
        <dbReference type="Proteomes" id="UP000658980"/>
    </source>
</evidence>
<dbReference type="InterPro" id="IPR016181">
    <property type="entry name" value="Acyl_CoA_acyltransferase"/>
</dbReference>
<dbReference type="Proteomes" id="UP000658980">
    <property type="component" value="Unassembled WGS sequence"/>
</dbReference>
<dbReference type="EMBL" id="JACSPU010000002">
    <property type="protein sequence ID" value="MBD8014823.1"/>
    <property type="molecule type" value="Genomic_DNA"/>
</dbReference>